<dbReference type="InterPro" id="IPR023346">
    <property type="entry name" value="Lysozyme-like_dom_sf"/>
</dbReference>
<dbReference type="SUPFAM" id="SSF53955">
    <property type="entry name" value="Lysozyme-like"/>
    <property type="match status" value="1"/>
</dbReference>
<evidence type="ECO:0000256" key="1">
    <source>
        <dbReference type="ARBA" id="ARBA00007734"/>
    </source>
</evidence>
<dbReference type="EMBL" id="CP093442">
    <property type="protein sequence ID" value="UOF01661.1"/>
    <property type="molecule type" value="Genomic_DNA"/>
</dbReference>
<dbReference type="PANTHER" id="PTHR37423">
    <property type="entry name" value="SOLUBLE LYTIC MUREIN TRANSGLYCOSYLASE-RELATED"/>
    <property type="match status" value="1"/>
</dbReference>
<accession>A0ABY4CD62</accession>
<dbReference type="Gene3D" id="1.10.530.10">
    <property type="match status" value="1"/>
</dbReference>
<comment type="similarity">
    <text evidence="1">Belongs to the transglycosylase Slt family.</text>
</comment>
<dbReference type="PANTHER" id="PTHR37423:SF2">
    <property type="entry name" value="MEMBRANE-BOUND LYTIC MUREIN TRANSGLYCOSYLASE C"/>
    <property type="match status" value="1"/>
</dbReference>
<proteinExistence type="inferred from homology"/>
<evidence type="ECO:0000313" key="3">
    <source>
        <dbReference type="EMBL" id="UOF01661.1"/>
    </source>
</evidence>
<reference evidence="3" key="1">
    <citation type="submission" date="2022-03" db="EMBL/GenBank/DDBJ databases">
        <title>Genome Identification and Characterization of new species Bdellovibrio reynosense LBG001 sp. nov. from a Mexico soil sample.</title>
        <authorList>
            <person name="Camilli A."/>
            <person name="Ajao Y."/>
            <person name="Guo X."/>
        </authorList>
    </citation>
    <scope>NUCLEOTIDE SEQUENCE</scope>
    <source>
        <strain evidence="3">LBG001</strain>
    </source>
</reference>
<sequence>MKTKNLNTGIAIITATLSLVLFNNFAFVSWNLQDQALENVHEASRVAHAKELLGKSYRGSMAQRLEGKKSLNQMIQVKVKNSLAPKFKAQSGSIARTVIAESKKYKLDPVFVLAVIKTESKFNPLAVGSAGEIGLMQIKPDTAEWIAKKFKLPWNGKKTLENPSANIRIGLAYMNYLRSSFKGRAVTYVSAYNMGPKNVRRLLSKNVTPAEYNNRVMKNYGELYAKISAPTAVLVAAN</sequence>
<protein>
    <submittedName>
        <fullName evidence="3">Lytic transglycosylase domain-containing protein</fullName>
    </submittedName>
</protein>
<dbReference type="CDD" id="cd16896">
    <property type="entry name" value="LT_Slt70-like"/>
    <property type="match status" value="1"/>
</dbReference>
<name>A0ABY4CD62_9BACT</name>
<organism evidence="3 4">
    <name type="scientific">Bdellovibrio reynosensis</name>
    <dbReference type="NCBI Taxonomy" id="2835041"/>
    <lineage>
        <taxon>Bacteria</taxon>
        <taxon>Pseudomonadati</taxon>
        <taxon>Bdellovibrionota</taxon>
        <taxon>Bdellovibrionia</taxon>
        <taxon>Bdellovibrionales</taxon>
        <taxon>Pseudobdellovibrionaceae</taxon>
        <taxon>Bdellovibrio</taxon>
    </lineage>
</organism>
<dbReference type="InterPro" id="IPR008258">
    <property type="entry name" value="Transglycosylase_SLT_dom_1"/>
</dbReference>
<evidence type="ECO:0000259" key="2">
    <source>
        <dbReference type="Pfam" id="PF01464"/>
    </source>
</evidence>
<keyword evidence="4" id="KW-1185">Reference proteome</keyword>
<dbReference type="RefSeq" id="WP_243538236.1">
    <property type="nucleotide sequence ID" value="NZ_CP093442.1"/>
</dbReference>
<gene>
    <name evidence="3" type="ORF">MNR06_01675</name>
</gene>
<feature type="domain" description="Transglycosylase SLT" evidence="2">
    <location>
        <begin position="98"/>
        <end position="210"/>
    </location>
</feature>
<evidence type="ECO:0000313" key="4">
    <source>
        <dbReference type="Proteomes" id="UP000830116"/>
    </source>
</evidence>
<dbReference type="Proteomes" id="UP000830116">
    <property type="component" value="Chromosome"/>
</dbReference>
<dbReference type="Pfam" id="PF01464">
    <property type="entry name" value="SLT"/>
    <property type="match status" value="1"/>
</dbReference>